<sequence length="173" mass="18613">MGGFQETCHGQGILTISLKKNSMMHIRVSREHQHTCKSTGLMRWESAHLMSSVISENPKFVAGMRILELGCGSGGICSMVAAKFADLVVATDDDINAVKELSPEGFDAIIGTDVNYVSDAILPLFETVGASISTRVWGPPPAFILCHVFCRVDGVVPLLHGSLKKVAAREMPT</sequence>
<organism evidence="1 2">
    <name type="scientific">Amborella trichopoda</name>
    <dbReference type="NCBI Taxonomy" id="13333"/>
    <lineage>
        <taxon>Eukaryota</taxon>
        <taxon>Viridiplantae</taxon>
        <taxon>Streptophyta</taxon>
        <taxon>Embryophyta</taxon>
        <taxon>Tracheophyta</taxon>
        <taxon>Spermatophyta</taxon>
        <taxon>Magnoliopsida</taxon>
        <taxon>Amborellales</taxon>
        <taxon>Amborellaceae</taxon>
        <taxon>Amborella</taxon>
    </lineage>
</organism>
<evidence type="ECO:0008006" key="3">
    <source>
        <dbReference type="Google" id="ProtNLM"/>
    </source>
</evidence>
<keyword evidence="2" id="KW-1185">Reference proteome</keyword>
<dbReference type="Gramene" id="ERN16435">
    <property type="protein sequence ID" value="ERN16435"/>
    <property type="gene ID" value="AMTR_s00052p00169910"/>
</dbReference>
<dbReference type="PANTHER" id="PTHR14614:SF130">
    <property type="entry name" value="PROTEIN-LYSINE N-METHYLTRANSFERASE EEF2KMT"/>
    <property type="match status" value="1"/>
</dbReference>
<proteinExistence type="predicted"/>
<dbReference type="STRING" id="13333.U5D2F2"/>
<accession>U5D2F2</accession>
<dbReference type="CDD" id="cd02440">
    <property type="entry name" value="AdoMet_MTases"/>
    <property type="match status" value="1"/>
</dbReference>
<reference evidence="2" key="1">
    <citation type="journal article" date="2013" name="Science">
        <title>The Amborella genome and the evolution of flowering plants.</title>
        <authorList>
            <consortium name="Amborella Genome Project"/>
        </authorList>
    </citation>
    <scope>NUCLEOTIDE SEQUENCE [LARGE SCALE GENOMIC DNA]</scope>
</reference>
<gene>
    <name evidence="1" type="ORF">AMTR_s00052p00169910</name>
</gene>
<dbReference type="InterPro" id="IPR019410">
    <property type="entry name" value="Methyltransf_16"/>
</dbReference>
<evidence type="ECO:0000313" key="1">
    <source>
        <dbReference type="EMBL" id="ERN16435.1"/>
    </source>
</evidence>
<name>U5D2F2_AMBTC</name>
<dbReference type="Proteomes" id="UP000017836">
    <property type="component" value="Unassembled WGS sequence"/>
</dbReference>
<dbReference type="Gene3D" id="3.40.50.150">
    <property type="entry name" value="Vaccinia Virus protein VP39"/>
    <property type="match status" value="1"/>
</dbReference>
<dbReference type="SUPFAM" id="SSF53335">
    <property type="entry name" value="S-adenosyl-L-methionine-dependent methyltransferases"/>
    <property type="match status" value="1"/>
</dbReference>
<protein>
    <recommendedName>
        <fullName evidence="3">Methyltransferase domain-containing protein</fullName>
    </recommendedName>
</protein>
<dbReference type="EMBL" id="KI392446">
    <property type="protein sequence ID" value="ERN16435.1"/>
    <property type="molecule type" value="Genomic_DNA"/>
</dbReference>
<evidence type="ECO:0000313" key="2">
    <source>
        <dbReference type="Proteomes" id="UP000017836"/>
    </source>
</evidence>
<dbReference type="AlphaFoldDB" id="U5D2F2"/>
<dbReference type="PANTHER" id="PTHR14614">
    <property type="entry name" value="HEPATOCELLULAR CARCINOMA-ASSOCIATED ANTIGEN"/>
    <property type="match status" value="1"/>
</dbReference>
<dbReference type="HOGENOM" id="CLU_1549700_0_0_1"/>
<dbReference type="InterPro" id="IPR029063">
    <property type="entry name" value="SAM-dependent_MTases_sf"/>
</dbReference>
<dbReference type="eggNOG" id="KOG2497">
    <property type="taxonomic scope" value="Eukaryota"/>
</dbReference>